<accession>A0A4S8MEN7</accession>
<gene>
    <name evidence="1" type="ORF">K435DRAFT_656317</name>
</gene>
<organism evidence="1 2">
    <name type="scientific">Dendrothele bispora (strain CBS 962.96)</name>
    <dbReference type="NCBI Taxonomy" id="1314807"/>
    <lineage>
        <taxon>Eukaryota</taxon>
        <taxon>Fungi</taxon>
        <taxon>Dikarya</taxon>
        <taxon>Basidiomycota</taxon>
        <taxon>Agaricomycotina</taxon>
        <taxon>Agaricomycetes</taxon>
        <taxon>Agaricomycetidae</taxon>
        <taxon>Agaricales</taxon>
        <taxon>Agaricales incertae sedis</taxon>
        <taxon>Dendrothele</taxon>
    </lineage>
</organism>
<dbReference type="OrthoDB" id="3023705at2759"/>
<dbReference type="Proteomes" id="UP000297245">
    <property type="component" value="Unassembled WGS sequence"/>
</dbReference>
<evidence type="ECO:0000313" key="2">
    <source>
        <dbReference type="Proteomes" id="UP000297245"/>
    </source>
</evidence>
<dbReference type="AlphaFoldDB" id="A0A4S8MEN7"/>
<name>A0A4S8MEN7_DENBC</name>
<dbReference type="EMBL" id="ML179097">
    <property type="protein sequence ID" value="THV00891.1"/>
    <property type="molecule type" value="Genomic_DNA"/>
</dbReference>
<sequence length="117" mass="13144">MVTVAHALCVLSESTQNASNILLWQLINFTVLCSWLKRNILLIYPSTQQPQHVPPILPREARTFLGSACSMEMEDIEACWNAVKDLAWEGEEILGGVRGTEGLQQTFREHGGLMYRA</sequence>
<evidence type="ECO:0000313" key="1">
    <source>
        <dbReference type="EMBL" id="THV00891.1"/>
    </source>
</evidence>
<proteinExistence type="predicted"/>
<reference evidence="1 2" key="1">
    <citation type="journal article" date="2019" name="Nat. Ecol. Evol.">
        <title>Megaphylogeny resolves global patterns of mushroom evolution.</title>
        <authorList>
            <person name="Varga T."/>
            <person name="Krizsan K."/>
            <person name="Foldi C."/>
            <person name="Dima B."/>
            <person name="Sanchez-Garcia M."/>
            <person name="Sanchez-Ramirez S."/>
            <person name="Szollosi G.J."/>
            <person name="Szarkandi J.G."/>
            <person name="Papp V."/>
            <person name="Albert L."/>
            <person name="Andreopoulos W."/>
            <person name="Angelini C."/>
            <person name="Antonin V."/>
            <person name="Barry K.W."/>
            <person name="Bougher N.L."/>
            <person name="Buchanan P."/>
            <person name="Buyck B."/>
            <person name="Bense V."/>
            <person name="Catcheside P."/>
            <person name="Chovatia M."/>
            <person name="Cooper J."/>
            <person name="Damon W."/>
            <person name="Desjardin D."/>
            <person name="Finy P."/>
            <person name="Geml J."/>
            <person name="Haridas S."/>
            <person name="Hughes K."/>
            <person name="Justo A."/>
            <person name="Karasinski D."/>
            <person name="Kautmanova I."/>
            <person name="Kiss B."/>
            <person name="Kocsube S."/>
            <person name="Kotiranta H."/>
            <person name="LaButti K.M."/>
            <person name="Lechner B.E."/>
            <person name="Liimatainen K."/>
            <person name="Lipzen A."/>
            <person name="Lukacs Z."/>
            <person name="Mihaltcheva S."/>
            <person name="Morgado L.N."/>
            <person name="Niskanen T."/>
            <person name="Noordeloos M.E."/>
            <person name="Ohm R.A."/>
            <person name="Ortiz-Santana B."/>
            <person name="Ovrebo C."/>
            <person name="Racz N."/>
            <person name="Riley R."/>
            <person name="Savchenko A."/>
            <person name="Shiryaev A."/>
            <person name="Soop K."/>
            <person name="Spirin V."/>
            <person name="Szebenyi C."/>
            <person name="Tomsovsky M."/>
            <person name="Tulloss R.E."/>
            <person name="Uehling J."/>
            <person name="Grigoriev I.V."/>
            <person name="Vagvolgyi C."/>
            <person name="Papp T."/>
            <person name="Martin F.M."/>
            <person name="Miettinen O."/>
            <person name="Hibbett D.S."/>
            <person name="Nagy L.G."/>
        </authorList>
    </citation>
    <scope>NUCLEOTIDE SEQUENCE [LARGE SCALE GENOMIC DNA]</scope>
    <source>
        <strain evidence="1 2">CBS 962.96</strain>
    </source>
</reference>
<protein>
    <submittedName>
        <fullName evidence="1">Uncharacterized protein</fullName>
    </submittedName>
</protein>
<keyword evidence="2" id="KW-1185">Reference proteome</keyword>